<evidence type="ECO:0000256" key="4">
    <source>
        <dbReference type="ARBA" id="ARBA00023136"/>
    </source>
</evidence>
<evidence type="ECO:0000256" key="5">
    <source>
        <dbReference type="RuleBase" id="RU362022"/>
    </source>
</evidence>
<evidence type="ECO:0000313" key="8">
    <source>
        <dbReference type="Proteomes" id="UP000193067"/>
    </source>
</evidence>
<organism evidence="7 8">
    <name type="scientific">Trametes coccinea (strain BRFM310)</name>
    <name type="common">Pycnoporus coccineus</name>
    <dbReference type="NCBI Taxonomy" id="1353009"/>
    <lineage>
        <taxon>Eukaryota</taxon>
        <taxon>Fungi</taxon>
        <taxon>Dikarya</taxon>
        <taxon>Basidiomycota</taxon>
        <taxon>Agaricomycotina</taxon>
        <taxon>Agaricomycetes</taxon>
        <taxon>Polyporales</taxon>
        <taxon>Polyporaceae</taxon>
        <taxon>Trametes</taxon>
    </lineage>
</organism>
<gene>
    <name evidence="7" type="ORF">PYCCODRAFT_1462033</name>
</gene>
<feature type="signal peptide" evidence="6">
    <location>
        <begin position="1"/>
        <end position="18"/>
    </location>
</feature>
<keyword evidence="5" id="KW-0256">Endoplasmic reticulum</keyword>
<dbReference type="STRING" id="1353009.A0A1Y2I7T6"/>
<dbReference type="InterPro" id="IPR007269">
    <property type="entry name" value="ICMT_MeTrfase"/>
</dbReference>
<keyword evidence="8" id="KW-1185">Reference proteome</keyword>
<dbReference type="OrthoDB" id="422086at2759"/>
<dbReference type="GO" id="GO:0004671">
    <property type="term" value="F:protein C-terminal S-isoprenylcysteine carboxyl O-methyltransferase activity"/>
    <property type="evidence" value="ECO:0007669"/>
    <property type="project" value="UniProtKB-EC"/>
</dbReference>
<proteinExistence type="inferred from homology"/>
<feature type="transmembrane region" description="Helical" evidence="5">
    <location>
        <begin position="58"/>
        <end position="79"/>
    </location>
</feature>
<comment type="catalytic activity">
    <reaction evidence="5">
        <text>[protein]-C-terminal S-[(2E,6E)-farnesyl]-L-cysteine + S-adenosyl-L-methionine = [protein]-C-terminal S-[(2E,6E)-farnesyl]-L-cysteine methyl ester + S-adenosyl-L-homocysteine</text>
        <dbReference type="Rhea" id="RHEA:21672"/>
        <dbReference type="Rhea" id="RHEA-COMP:12125"/>
        <dbReference type="Rhea" id="RHEA-COMP:12126"/>
        <dbReference type="ChEBI" id="CHEBI:57856"/>
        <dbReference type="ChEBI" id="CHEBI:59789"/>
        <dbReference type="ChEBI" id="CHEBI:90510"/>
        <dbReference type="ChEBI" id="CHEBI:90511"/>
        <dbReference type="EC" id="2.1.1.100"/>
    </reaction>
</comment>
<evidence type="ECO:0000313" key="7">
    <source>
        <dbReference type="EMBL" id="OSC97198.1"/>
    </source>
</evidence>
<feature type="transmembrane region" description="Helical" evidence="5">
    <location>
        <begin position="163"/>
        <end position="183"/>
    </location>
</feature>
<evidence type="ECO:0000256" key="2">
    <source>
        <dbReference type="ARBA" id="ARBA00022692"/>
    </source>
</evidence>
<keyword evidence="5" id="KW-0489">Methyltransferase</keyword>
<keyword evidence="4 5" id="KW-0472">Membrane</keyword>
<dbReference type="EC" id="2.1.1.100" evidence="5"/>
<evidence type="ECO:0000256" key="1">
    <source>
        <dbReference type="ARBA" id="ARBA00004141"/>
    </source>
</evidence>
<feature type="transmembrane region" description="Helical" evidence="5">
    <location>
        <begin position="195"/>
        <end position="216"/>
    </location>
</feature>
<dbReference type="GO" id="GO:0005789">
    <property type="term" value="C:endoplasmic reticulum membrane"/>
    <property type="evidence" value="ECO:0007669"/>
    <property type="project" value="UniProtKB-SubCell"/>
</dbReference>
<reference evidence="7 8" key="1">
    <citation type="journal article" date="2015" name="Biotechnol. Biofuels">
        <title>Enhanced degradation of softwood versus hardwood by the white-rot fungus Pycnoporus coccineus.</title>
        <authorList>
            <person name="Couturier M."/>
            <person name="Navarro D."/>
            <person name="Chevret D."/>
            <person name="Henrissat B."/>
            <person name="Piumi F."/>
            <person name="Ruiz-Duenas F.J."/>
            <person name="Martinez A.T."/>
            <person name="Grigoriev I.V."/>
            <person name="Riley R."/>
            <person name="Lipzen A."/>
            <person name="Berrin J.G."/>
            <person name="Master E.R."/>
            <person name="Rosso M.N."/>
        </authorList>
    </citation>
    <scope>NUCLEOTIDE SEQUENCE [LARGE SCALE GENOMIC DNA]</scope>
    <source>
        <strain evidence="7 8">BRFM310</strain>
    </source>
</reference>
<evidence type="ECO:0000256" key="6">
    <source>
        <dbReference type="SAM" id="SignalP"/>
    </source>
</evidence>
<dbReference type="Proteomes" id="UP000193067">
    <property type="component" value="Unassembled WGS sequence"/>
</dbReference>
<dbReference type="Pfam" id="PF04140">
    <property type="entry name" value="ICMT"/>
    <property type="match status" value="1"/>
</dbReference>
<dbReference type="EMBL" id="KZ084155">
    <property type="protein sequence ID" value="OSC97198.1"/>
    <property type="molecule type" value="Genomic_DNA"/>
</dbReference>
<protein>
    <recommendedName>
        <fullName evidence="5">Protein-S-isoprenylcysteine O-methyltransferase</fullName>
        <ecNumber evidence="5">2.1.1.100</ecNumber>
    </recommendedName>
</protein>
<keyword evidence="5" id="KW-0808">Transferase</keyword>
<sequence length="247" mass="27561">MSITNLAKVPLLVGLIWAQKVTYSPPNPFAHLEPDAKGEKPAVNGAVRIMRRPWHRKLFRTTVRMVLLCEIIAILAIRFPNPLSGYVLPVLDRSARTGSGASRLRVTPTFAVGWFLAMAGALLRLVCYRVMGRHFTFEITVRKDHRLITSGPYSVVRHPSYSALALVVAGSLMCFFGSGSWLRECGILKSLLGKVFGALWFADLMYVPVVALMFRIKVEDDLLHKSFGAEWEAWAKKTPYAVVPGVY</sequence>
<feature type="chain" id="PRO_5012869891" description="Protein-S-isoprenylcysteine O-methyltransferase" evidence="6">
    <location>
        <begin position="19"/>
        <end position="247"/>
    </location>
</feature>
<accession>A0A1Y2I7T6</accession>
<keyword evidence="3 5" id="KW-1133">Transmembrane helix</keyword>
<comment type="subcellular location">
    <subcellularLocation>
        <location evidence="5">Endoplasmic reticulum membrane</location>
        <topology evidence="5">Multi-pass membrane protein</topology>
    </subcellularLocation>
    <subcellularLocation>
        <location evidence="1">Membrane</location>
        <topology evidence="1">Multi-pass membrane protein</topology>
    </subcellularLocation>
</comment>
<keyword evidence="2 5" id="KW-0812">Transmembrane</keyword>
<dbReference type="Gene3D" id="1.20.120.1630">
    <property type="match status" value="1"/>
</dbReference>
<dbReference type="GO" id="GO:0032259">
    <property type="term" value="P:methylation"/>
    <property type="evidence" value="ECO:0007669"/>
    <property type="project" value="UniProtKB-KW"/>
</dbReference>
<dbReference type="PANTHER" id="PTHR12714:SF9">
    <property type="entry name" value="PROTEIN-S-ISOPRENYLCYSTEINE O-METHYLTRANSFERASE"/>
    <property type="match status" value="1"/>
</dbReference>
<dbReference type="PANTHER" id="PTHR12714">
    <property type="entry name" value="PROTEIN-S ISOPRENYLCYSTEINE O-METHYLTRANSFERASE"/>
    <property type="match status" value="1"/>
</dbReference>
<feature type="transmembrane region" description="Helical" evidence="5">
    <location>
        <begin position="109"/>
        <end position="127"/>
    </location>
</feature>
<evidence type="ECO:0000256" key="3">
    <source>
        <dbReference type="ARBA" id="ARBA00022989"/>
    </source>
</evidence>
<keyword evidence="5" id="KW-0949">S-adenosyl-L-methionine</keyword>
<comment type="similarity">
    <text evidence="5">Belongs to the class VI-like SAM-binding methyltransferase superfamily. Isoprenylcysteine carboxyl methyltransferase family.</text>
</comment>
<dbReference type="AlphaFoldDB" id="A0A1Y2I7T6"/>
<name>A0A1Y2I7T6_TRAC3</name>
<keyword evidence="6" id="KW-0732">Signal</keyword>